<dbReference type="EMBL" id="JAGKHQ010000846">
    <property type="protein sequence ID" value="KAG7464191.1"/>
    <property type="molecule type" value="Genomic_DNA"/>
</dbReference>
<comment type="caution">
    <text evidence="1">The sequence shown here is derived from an EMBL/GenBank/DDBJ whole genome shotgun (WGS) entry which is preliminary data.</text>
</comment>
<dbReference type="AlphaFoldDB" id="A0AAV6PJX8"/>
<protein>
    <submittedName>
        <fullName evidence="1">Uncharacterized protein</fullName>
    </submittedName>
</protein>
<proteinExistence type="predicted"/>
<name>A0AAV6PJX8_SOLSE</name>
<dbReference type="Proteomes" id="UP000693946">
    <property type="component" value="Unassembled WGS sequence"/>
</dbReference>
<reference evidence="1 2" key="1">
    <citation type="journal article" date="2021" name="Sci. Rep.">
        <title>Chromosome anchoring in Senegalese sole (Solea senegalensis) reveals sex-associated markers and genome rearrangements in flatfish.</title>
        <authorList>
            <person name="Guerrero-Cozar I."/>
            <person name="Gomez-Garrido J."/>
            <person name="Berbel C."/>
            <person name="Martinez-Blanch J.F."/>
            <person name="Alioto T."/>
            <person name="Claros M.G."/>
            <person name="Gagnaire P.A."/>
            <person name="Manchado M."/>
        </authorList>
    </citation>
    <scope>NUCLEOTIDE SEQUENCE [LARGE SCALE GENOMIC DNA]</scope>
    <source>
        <strain evidence="1">Sse05_10M</strain>
    </source>
</reference>
<gene>
    <name evidence="1" type="ORF">JOB18_021080</name>
</gene>
<sequence>MDSHRHSTVKLQHVHRTPFSVEDILDPTKFTRRTLSEEDAAANDSSIRRDELREKQLPPAGECCSPEEEALPSPEAKKTALRCSATRVRCSSSPRRCSCCRIAFITCSDASSWRVILD</sequence>
<evidence type="ECO:0000313" key="2">
    <source>
        <dbReference type="Proteomes" id="UP000693946"/>
    </source>
</evidence>
<evidence type="ECO:0000313" key="1">
    <source>
        <dbReference type="EMBL" id="KAG7464191.1"/>
    </source>
</evidence>
<organism evidence="1 2">
    <name type="scientific">Solea senegalensis</name>
    <name type="common">Senegalese sole</name>
    <dbReference type="NCBI Taxonomy" id="28829"/>
    <lineage>
        <taxon>Eukaryota</taxon>
        <taxon>Metazoa</taxon>
        <taxon>Chordata</taxon>
        <taxon>Craniata</taxon>
        <taxon>Vertebrata</taxon>
        <taxon>Euteleostomi</taxon>
        <taxon>Actinopterygii</taxon>
        <taxon>Neopterygii</taxon>
        <taxon>Teleostei</taxon>
        <taxon>Neoteleostei</taxon>
        <taxon>Acanthomorphata</taxon>
        <taxon>Carangaria</taxon>
        <taxon>Pleuronectiformes</taxon>
        <taxon>Pleuronectoidei</taxon>
        <taxon>Soleidae</taxon>
        <taxon>Solea</taxon>
    </lineage>
</organism>
<accession>A0AAV6PJX8</accession>
<keyword evidence="2" id="KW-1185">Reference proteome</keyword>